<dbReference type="EMBL" id="OZ075145">
    <property type="protein sequence ID" value="CAL5047265.1"/>
    <property type="molecule type" value="Genomic_DNA"/>
</dbReference>
<dbReference type="PROSITE" id="PS50011">
    <property type="entry name" value="PROTEIN_KINASE_DOM"/>
    <property type="match status" value="1"/>
</dbReference>
<comment type="catalytic activity">
    <reaction evidence="8">
        <text>L-seryl-[protein] + ATP = O-phospho-L-seryl-[protein] + ADP + H(+)</text>
        <dbReference type="Rhea" id="RHEA:17989"/>
        <dbReference type="Rhea" id="RHEA-COMP:9863"/>
        <dbReference type="Rhea" id="RHEA-COMP:11604"/>
        <dbReference type="ChEBI" id="CHEBI:15378"/>
        <dbReference type="ChEBI" id="CHEBI:29999"/>
        <dbReference type="ChEBI" id="CHEBI:30616"/>
        <dbReference type="ChEBI" id="CHEBI:83421"/>
        <dbReference type="ChEBI" id="CHEBI:456216"/>
        <dbReference type="EC" id="2.7.11.1"/>
    </reaction>
</comment>
<evidence type="ECO:0000256" key="7">
    <source>
        <dbReference type="ARBA" id="ARBA00047899"/>
    </source>
</evidence>
<evidence type="ECO:0000313" key="12">
    <source>
        <dbReference type="Proteomes" id="UP001497457"/>
    </source>
</evidence>
<sequence>MDHIAAYPNEQGNKQAKIVSQHNCTTPHTDRTQCLHETTSASAMWSDLQNASSVAQLTGVDAFVLITMIVRAAGTARQNKKTCRELAEQVERIGDLLRSLEEQPAAAGIMRRPETSAPLVELHETLRRACAVVESCRRGGYVRGLCAGGSRATSLRDVQSRIAFFLQLFPIISHLDSTRLLVQVIDSAATRAQSSGEGAEDVVESSIGNQPDPQDDDRVQNLSFSLLMNATNSFSFENQIEQGPLATLYKGQLHGNDVTVKRVSILSVGQQLPPNMSPYELFKNEVKILPKLQHKNIVKLMGFCAERTERVSIYEYMQNGSLEDVIFVRMRAGIIVDWHTCFRIIEGVAQGAVYLHNYSRLRIIHRDLKPTNILLDSDMNPKISSFDLAKVLCPGMIQDTAATVVGSVGFIAPEYMNEGTFSVKTDVYSFGVMVLEIISGKRWTRSLQETYYRDLLTWAFKRTYGAKMVQRLKGFVPPSLHDISFCSKAVPKCLSFPARKKVLSQQREMRRCVRVSLLCIQEKPERRPNMSEVIRMLRPRESRVPIPRRPGYARESPMYAGDRSMTP</sequence>
<evidence type="ECO:0000256" key="1">
    <source>
        <dbReference type="ARBA" id="ARBA00012513"/>
    </source>
</evidence>
<dbReference type="AlphaFoldDB" id="A0ABC9DY35"/>
<dbReference type="InterPro" id="IPR011009">
    <property type="entry name" value="Kinase-like_dom_sf"/>
</dbReference>
<dbReference type="InterPro" id="IPR059179">
    <property type="entry name" value="MLKL-like_MCAfunc"/>
</dbReference>
<keyword evidence="5" id="KW-0418">Kinase</keyword>
<dbReference type="Gene3D" id="1.20.930.20">
    <property type="entry name" value="Adaptor protein Cbl, N-terminal domain"/>
    <property type="match status" value="1"/>
</dbReference>
<dbReference type="Pfam" id="PF00069">
    <property type="entry name" value="Pkinase"/>
    <property type="match status" value="1"/>
</dbReference>
<dbReference type="CDD" id="cd21037">
    <property type="entry name" value="MLKL_NTD"/>
    <property type="match status" value="1"/>
</dbReference>
<reference evidence="12" key="1">
    <citation type="submission" date="2024-06" db="EMBL/GenBank/DDBJ databases">
        <authorList>
            <person name="Ryan C."/>
        </authorList>
    </citation>
    <scope>NUCLEOTIDE SEQUENCE [LARGE SCALE GENOMIC DNA]</scope>
</reference>
<keyword evidence="4" id="KW-0547">Nucleotide-binding</keyword>
<dbReference type="InterPro" id="IPR008271">
    <property type="entry name" value="Ser/Thr_kinase_AS"/>
</dbReference>
<evidence type="ECO:0000256" key="3">
    <source>
        <dbReference type="ARBA" id="ARBA00022679"/>
    </source>
</evidence>
<evidence type="ECO:0000256" key="5">
    <source>
        <dbReference type="ARBA" id="ARBA00022777"/>
    </source>
</evidence>
<dbReference type="PROSITE" id="PS00108">
    <property type="entry name" value="PROTEIN_KINASE_ST"/>
    <property type="match status" value="1"/>
</dbReference>
<dbReference type="InterPro" id="IPR045766">
    <property type="entry name" value="MCAfunc"/>
</dbReference>
<evidence type="ECO:0000313" key="11">
    <source>
        <dbReference type="EMBL" id="CAL5047265.1"/>
    </source>
</evidence>
<feature type="domain" description="Protein kinase" evidence="10">
    <location>
        <begin position="234"/>
        <end position="541"/>
    </location>
</feature>
<reference evidence="11 12" key="2">
    <citation type="submission" date="2024-10" db="EMBL/GenBank/DDBJ databases">
        <authorList>
            <person name="Ryan C."/>
        </authorList>
    </citation>
    <scope>NUCLEOTIDE SEQUENCE [LARGE SCALE GENOMIC DNA]</scope>
</reference>
<evidence type="ECO:0000256" key="6">
    <source>
        <dbReference type="ARBA" id="ARBA00022840"/>
    </source>
</evidence>
<dbReference type="Pfam" id="PF19584">
    <property type="entry name" value="MCAfunc"/>
    <property type="match status" value="1"/>
</dbReference>
<dbReference type="InterPro" id="IPR000719">
    <property type="entry name" value="Prot_kinase_dom"/>
</dbReference>
<evidence type="ECO:0000256" key="4">
    <source>
        <dbReference type="ARBA" id="ARBA00022741"/>
    </source>
</evidence>
<dbReference type="PANTHER" id="PTHR27002:SF883">
    <property type="entry name" value="PROTEIN KINASE DOMAIN-CONTAINING PROTEIN"/>
    <property type="match status" value="1"/>
</dbReference>
<dbReference type="GO" id="GO:0005524">
    <property type="term" value="F:ATP binding"/>
    <property type="evidence" value="ECO:0007669"/>
    <property type="project" value="UniProtKB-KW"/>
</dbReference>
<dbReference type="Gene3D" id="1.10.510.10">
    <property type="entry name" value="Transferase(Phosphotransferase) domain 1"/>
    <property type="match status" value="1"/>
</dbReference>
<name>A0ABC9DY35_9POAL</name>
<comment type="catalytic activity">
    <reaction evidence="7">
        <text>L-threonyl-[protein] + ATP = O-phospho-L-threonyl-[protein] + ADP + H(+)</text>
        <dbReference type="Rhea" id="RHEA:46608"/>
        <dbReference type="Rhea" id="RHEA-COMP:11060"/>
        <dbReference type="Rhea" id="RHEA-COMP:11605"/>
        <dbReference type="ChEBI" id="CHEBI:15378"/>
        <dbReference type="ChEBI" id="CHEBI:30013"/>
        <dbReference type="ChEBI" id="CHEBI:30616"/>
        <dbReference type="ChEBI" id="CHEBI:61977"/>
        <dbReference type="ChEBI" id="CHEBI:456216"/>
        <dbReference type="EC" id="2.7.11.1"/>
    </reaction>
</comment>
<evidence type="ECO:0000259" key="10">
    <source>
        <dbReference type="PROSITE" id="PS50011"/>
    </source>
</evidence>
<dbReference type="GO" id="GO:0004674">
    <property type="term" value="F:protein serine/threonine kinase activity"/>
    <property type="evidence" value="ECO:0007669"/>
    <property type="project" value="UniProtKB-KW"/>
</dbReference>
<dbReference type="Gene3D" id="3.30.200.20">
    <property type="entry name" value="Phosphorylase Kinase, domain 1"/>
    <property type="match status" value="1"/>
</dbReference>
<keyword evidence="3" id="KW-0808">Transferase</keyword>
<dbReference type="Proteomes" id="UP001497457">
    <property type="component" value="Chromosome 35b"/>
</dbReference>
<dbReference type="PANTHER" id="PTHR27002">
    <property type="entry name" value="RECEPTOR-LIKE SERINE/THREONINE-PROTEIN KINASE SD1-8"/>
    <property type="match status" value="1"/>
</dbReference>
<dbReference type="EC" id="2.7.11.1" evidence="1"/>
<gene>
    <name evidence="11" type="ORF">URODEC1_LOCUS89833</name>
</gene>
<feature type="region of interest" description="Disordered" evidence="9">
    <location>
        <begin position="544"/>
        <end position="567"/>
    </location>
</feature>
<keyword evidence="2" id="KW-0723">Serine/threonine-protein kinase</keyword>
<evidence type="ECO:0000256" key="2">
    <source>
        <dbReference type="ARBA" id="ARBA00022527"/>
    </source>
</evidence>
<dbReference type="InterPro" id="IPR036537">
    <property type="entry name" value="Adaptor_Cbl_N_dom_sf"/>
</dbReference>
<feature type="region of interest" description="Disordered" evidence="9">
    <location>
        <begin position="195"/>
        <end position="216"/>
    </location>
</feature>
<organism evidence="11 12">
    <name type="scientific">Urochloa decumbens</name>
    <dbReference type="NCBI Taxonomy" id="240449"/>
    <lineage>
        <taxon>Eukaryota</taxon>
        <taxon>Viridiplantae</taxon>
        <taxon>Streptophyta</taxon>
        <taxon>Embryophyta</taxon>
        <taxon>Tracheophyta</taxon>
        <taxon>Spermatophyta</taxon>
        <taxon>Magnoliopsida</taxon>
        <taxon>Liliopsida</taxon>
        <taxon>Poales</taxon>
        <taxon>Poaceae</taxon>
        <taxon>PACMAD clade</taxon>
        <taxon>Panicoideae</taxon>
        <taxon>Panicodae</taxon>
        <taxon>Paniceae</taxon>
        <taxon>Melinidinae</taxon>
        <taxon>Urochloa</taxon>
    </lineage>
</organism>
<protein>
    <recommendedName>
        <fullName evidence="1">non-specific serine/threonine protein kinase</fullName>
        <ecNumber evidence="1">2.7.11.1</ecNumber>
    </recommendedName>
</protein>
<keyword evidence="12" id="KW-1185">Reference proteome</keyword>
<dbReference type="FunFam" id="1.10.510.10:FF:001023">
    <property type="entry name" value="Os07g0541700 protein"/>
    <property type="match status" value="1"/>
</dbReference>
<proteinExistence type="predicted"/>
<evidence type="ECO:0000256" key="9">
    <source>
        <dbReference type="SAM" id="MobiDB-lite"/>
    </source>
</evidence>
<evidence type="ECO:0000256" key="8">
    <source>
        <dbReference type="ARBA" id="ARBA00048679"/>
    </source>
</evidence>
<dbReference type="SMART" id="SM00220">
    <property type="entry name" value="S_TKc"/>
    <property type="match status" value="1"/>
</dbReference>
<dbReference type="SUPFAM" id="SSF56112">
    <property type="entry name" value="Protein kinase-like (PK-like)"/>
    <property type="match status" value="1"/>
</dbReference>
<accession>A0ABC9DY35</accession>
<keyword evidence="6" id="KW-0067">ATP-binding</keyword>